<dbReference type="GO" id="GO:0005762">
    <property type="term" value="C:mitochondrial large ribosomal subunit"/>
    <property type="evidence" value="ECO:0007669"/>
    <property type="project" value="InterPro"/>
</dbReference>
<dbReference type="STRING" id="400682.A0A1X7U318"/>
<dbReference type="EnsemblMetazoa" id="XM_003389137.3">
    <property type="protein sequence ID" value="XP_003389185.1"/>
    <property type="gene ID" value="LOC100639415"/>
</dbReference>
<dbReference type="InParanoid" id="A0A1X7U318"/>
<organism evidence="1">
    <name type="scientific">Amphimedon queenslandica</name>
    <name type="common">Sponge</name>
    <dbReference type="NCBI Taxonomy" id="400682"/>
    <lineage>
        <taxon>Eukaryota</taxon>
        <taxon>Metazoa</taxon>
        <taxon>Porifera</taxon>
        <taxon>Demospongiae</taxon>
        <taxon>Heteroscleromorpha</taxon>
        <taxon>Haplosclerida</taxon>
        <taxon>Niphatidae</taxon>
        <taxon>Amphimedon</taxon>
    </lineage>
</organism>
<dbReference type="PANTHER" id="PTHR34095">
    <property type="entry name" value="39S RIBOSOMAL PROTEIN L55, MITOCHONDRIAL"/>
    <property type="match status" value="1"/>
</dbReference>
<dbReference type="OrthoDB" id="9986315at2759"/>
<dbReference type="GO" id="GO:0003735">
    <property type="term" value="F:structural constituent of ribosome"/>
    <property type="evidence" value="ECO:0007669"/>
    <property type="project" value="InterPro"/>
</dbReference>
<dbReference type="PANTHER" id="PTHR34095:SF1">
    <property type="entry name" value="LARGE RIBOSOMAL SUBUNIT PROTEIN ML55"/>
    <property type="match status" value="1"/>
</dbReference>
<dbReference type="Gene3D" id="6.20.130.20">
    <property type="entry name" value="Mitochondrial ribosomal protein L55"/>
    <property type="match status" value="1"/>
</dbReference>
<dbReference type="EnsemblMetazoa" id="Aqu2.1.21831_001">
    <property type="protein sequence ID" value="Aqu2.1.21831_001"/>
    <property type="gene ID" value="Aqu2.1.21831"/>
</dbReference>
<dbReference type="Pfam" id="PF09776">
    <property type="entry name" value="Mitoc_L55"/>
    <property type="match status" value="1"/>
</dbReference>
<dbReference type="AlphaFoldDB" id="A0A1X7U318"/>
<gene>
    <name evidence="1" type="primary">100639415</name>
</gene>
<dbReference type="Proteomes" id="UP000007879">
    <property type="component" value="Unassembled WGS sequence"/>
</dbReference>
<protein>
    <submittedName>
        <fullName evidence="1">Uncharacterized protein</fullName>
    </submittedName>
</protein>
<dbReference type="InterPro" id="IPR044884">
    <property type="entry name" value="Ribosomal_mL55_sf"/>
</dbReference>
<reference evidence="1" key="2">
    <citation type="submission" date="2017-05" db="UniProtKB">
        <authorList>
            <consortium name="EnsemblMetazoa"/>
        </authorList>
    </citation>
    <scope>IDENTIFICATION</scope>
</reference>
<dbReference type="KEGG" id="aqu:100639415"/>
<dbReference type="GO" id="GO:0006412">
    <property type="term" value="P:translation"/>
    <property type="evidence" value="ECO:0007669"/>
    <property type="project" value="TreeGrafter"/>
</dbReference>
<evidence type="ECO:0000313" key="1">
    <source>
        <dbReference type="EnsemblMetazoa" id="Aqu2.1.21831_001"/>
    </source>
</evidence>
<accession>A0A1X7U318</accession>
<proteinExistence type="predicted"/>
<dbReference type="InterPro" id="IPR018615">
    <property type="entry name" value="Ribosomal_mL55"/>
</dbReference>
<name>A0A1X7U318_AMPQE</name>
<reference evidence="2" key="1">
    <citation type="journal article" date="2010" name="Nature">
        <title>The Amphimedon queenslandica genome and the evolution of animal complexity.</title>
        <authorList>
            <person name="Srivastava M."/>
            <person name="Simakov O."/>
            <person name="Chapman J."/>
            <person name="Fahey B."/>
            <person name="Gauthier M.E."/>
            <person name="Mitros T."/>
            <person name="Richards G.S."/>
            <person name="Conaco C."/>
            <person name="Dacre M."/>
            <person name="Hellsten U."/>
            <person name="Larroux C."/>
            <person name="Putnam N.H."/>
            <person name="Stanke M."/>
            <person name="Adamska M."/>
            <person name="Darling A."/>
            <person name="Degnan S.M."/>
            <person name="Oakley T.H."/>
            <person name="Plachetzki D.C."/>
            <person name="Zhai Y."/>
            <person name="Adamski M."/>
            <person name="Calcino A."/>
            <person name="Cummins S.F."/>
            <person name="Goodstein D.M."/>
            <person name="Harris C."/>
            <person name="Jackson D.J."/>
            <person name="Leys S.P."/>
            <person name="Shu S."/>
            <person name="Woodcroft B.J."/>
            <person name="Vervoort M."/>
            <person name="Kosik K.S."/>
            <person name="Manning G."/>
            <person name="Degnan B.M."/>
            <person name="Rokhsar D.S."/>
        </authorList>
    </citation>
    <scope>NUCLEOTIDE SEQUENCE [LARGE SCALE GENOMIC DNA]</scope>
</reference>
<keyword evidence="2" id="KW-1185">Reference proteome</keyword>
<evidence type="ECO:0000313" key="2">
    <source>
        <dbReference type="Proteomes" id="UP000007879"/>
    </source>
</evidence>
<sequence>MATFSSSISSFWRLSLLNRYFVSARNPQNVVPSVIFYRPRTSKSKAKSKSKKRTSVKTRLGSVAPNGKFLPIMNKKNIHPKLYECLLVNPDGSTYTIRTMYPYKIITLPLDLSKLSEEEIAAKKKKKMLEDKPKFYSDEDYLDESEESWDHSQYKDLFR</sequence>